<dbReference type="Proteomes" id="UP000647235">
    <property type="component" value="Unassembled WGS sequence"/>
</dbReference>
<feature type="binding site" evidence="7">
    <location>
        <position position="107"/>
    </location>
    <ligand>
        <name>S-adenosyl-L-methionine</name>
        <dbReference type="ChEBI" id="CHEBI:59789"/>
    </ligand>
</feature>
<dbReference type="Pfam" id="PF02390">
    <property type="entry name" value="Methyltransf_4"/>
    <property type="match status" value="1"/>
</dbReference>
<comment type="function">
    <text evidence="2 7">Catalyzes the formation of N(7)-methylguanine at position 46 (m7G46) in tRNA.</text>
</comment>
<dbReference type="SUPFAM" id="SSF53335">
    <property type="entry name" value="S-adenosyl-L-methionine-dependent methyltransferases"/>
    <property type="match status" value="1"/>
</dbReference>
<comment type="pathway">
    <text evidence="7">tRNA modification; N(7)-methylguanine-tRNA biosynthesis.</text>
</comment>
<comment type="caution">
    <text evidence="8">The sequence shown here is derived from an EMBL/GenBank/DDBJ whole genome shotgun (WGS) entry which is preliminary data.</text>
</comment>
<evidence type="ECO:0000256" key="6">
    <source>
        <dbReference type="ARBA" id="ARBA00022694"/>
    </source>
</evidence>
<dbReference type="NCBIfam" id="NF001080">
    <property type="entry name" value="PRK00121.2-2"/>
    <property type="match status" value="1"/>
</dbReference>
<feature type="binding site" evidence="7">
    <location>
        <position position="44"/>
    </location>
    <ligand>
        <name>S-adenosyl-L-methionine</name>
        <dbReference type="ChEBI" id="CHEBI:59789"/>
    </ligand>
</feature>
<comment type="similarity">
    <text evidence="7">Belongs to the class I-like SAM-binding methyltransferase superfamily. TrmB family.</text>
</comment>
<dbReference type="InterPro" id="IPR055361">
    <property type="entry name" value="tRNA_methyltr_TrmB_bact"/>
</dbReference>
<evidence type="ECO:0000256" key="1">
    <source>
        <dbReference type="ARBA" id="ARBA00000142"/>
    </source>
</evidence>
<dbReference type="GO" id="GO:0008176">
    <property type="term" value="F:tRNA (guanine(46)-N7)-methyltransferase activity"/>
    <property type="evidence" value="ECO:0007669"/>
    <property type="project" value="UniProtKB-EC"/>
</dbReference>
<feature type="binding site" evidence="7">
    <location>
        <position position="69"/>
    </location>
    <ligand>
        <name>S-adenosyl-L-methionine</name>
        <dbReference type="ChEBI" id="CHEBI:59789"/>
    </ligand>
</feature>
<evidence type="ECO:0000256" key="5">
    <source>
        <dbReference type="ARBA" id="ARBA00022691"/>
    </source>
</evidence>
<comment type="caution">
    <text evidence="7">Lacks conserved residue(s) required for the propagation of feature annotation.</text>
</comment>
<dbReference type="EMBL" id="JACOOY010000003">
    <property type="protein sequence ID" value="MBC5664231.1"/>
    <property type="molecule type" value="Genomic_DNA"/>
</dbReference>
<keyword evidence="4 7" id="KW-0808">Transferase</keyword>
<gene>
    <name evidence="7 8" type="primary">trmB</name>
    <name evidence="8" type="ORF">H8S07_02865</name>
</gene>
<dbReference type="RefSeq" id="WP_117537479.1">
    <property type="nucleotide sequence ID" value="NZ_JACOOY010000003.1"/>
</dbReference>
<feature type="binding site" evidence="7">
    <location>
        <begin position="205"/>
        <end position="208"/>
    </location>
    <ligand>
        <name>substrate</name>
    </ligand>
</feature>
<dbReference type="PANTHER" id="PTHR23417:SF14">
    <property type="entry name" value="PENTACOTRIPEPTIDE-REPEAT REGION OF PRORP DOMAIN-CONTAINING PROTEIN"/>
    <property type="match status" value="1"/>
</dbReference>
<keyword evidence="9" id="KW-1185">Reference proteome</keyword>
<organism evidence="8 9">
    <name type="scientific">Dorea hominis</name>
    <dbReference type="NCBI Taxonomy" id="2763040"/>
    <lineage>
        <taxon>Bacteria</taxon>
        <taxon>Bacillati</taxon>
        <taxon>Bacillota</taxon>
        <taxon>Clostridia</taxon>
        <taxon>Lachnospirales</taxon>
        <taxon>Lachnospiraceae</taxon>
        <taxon>Dorea</taxon>
    </lineage>
</organism>
<evidence type="ECO:0000313" key="9">
    <source>
        <dbReference type="Proteomes" id="UP000647235"/>
    </source>
</evidence>
<reference evidence="8 9" key="1">
    <citation type="submission" date="2020-08" db="EMBL/GenBank/DDBJ databases">
        <title>Genome public.</title>
        <authorList>
            <person name="Liu C."/>
            <person name="Sun Q."/>
        </authorList>
    </citation>
    <scope>NUCLEOTIDE SEQUENCE [LARGE SCALE GENOMIC DNA]</scope>
    <source>
        <strain evidence="8 9">NSJ-36</strain>
    </source>
</reference>
<accession>A0ABR7ESB1</accession>
<dbReference type="InterPro" id="IPR029063">
    <property type="entry name" value="SAM-dependent_MTases_sf"/>
</dbReference>
<dbReference type="EC" id="2.1.1.33" evidence="7"/>
<evidence type="ECO:0000256" key="7">
    <source>
        <dbReference type="HAMAP-Rule" id="MF_01057"/>
    </source>
</evidence>
<proteinExistence type="inferred from homology"/>
<keyword evidence="5 7" id="KW-0949">S-adenosyl-L-methionine</keyword>
<dbReference type="PANTHER" id="PTHR23417">
    <property type="entry name" value="3-DEOXY-D-MANNO-OCTULOSONIC-ACID TRANSFERASE/TRNA GUANINE-N 7 - -METHYLTRANSFERASE"/>
    <property type="match status" value="1"/>
</dbReference>
<keyword evidence="6 7" id="KW-0819">tRNA processing</keyword>
<dbReference type="Gene3D" id="3.40.50.150">
    <property type="entry name" value="Vaccinia Virus protein VP39"/>
    <property type="match status" value="1"/>
</dbReference>
<evidence type="ECO:0000256" key="3">
    <source>
        <dbReference type="ARBA" id="ARBA00022603"/>
    </source>
</evidence>
<dbReference type="HAMAP" id="MF_01057">
    <property type="entry name" value="tRNA_methyltr_TrmB"/>
    <property type="match status" value="1"/>
</dbReference>
<feature type="binding site" evidence="7">
    <location>
        <position position="129"/>
    </location>
    <ligand>
        <name>S-adenosyl-L-methionine</name>
        <dbReference type="ChEBI" id="CHEBI:59789"/>
    </ligand>
</feature>
<evidence type="ECO:0000256" key="2">
    <source>
        <dbReference type="ARBA" id="ARBA00003015"/>
    </source>
</evidence>
<feature type="binding site" evidence="7">
    <location>
        <position position="133"/>
    </location>
    <ligand>
        <name>substrate</name>
    </ligand>
</feature>
<evidence type="ECO:0000313" key="8">
    <source>
        <dbReference type="EMBL" id="MBC5664231.1"/>
    </source>
</evidence>
<sequence length="226" mass="26294">MRLRNIPRAESVLANSEMVIKDERHFRGKWNSEIFHNNHPLHIEVGMGKGQFILTLAEQNPDINYIGIERYSSVLLRAVEKLEVTSDSSSEETVTLHLPNLRFICMDATDLPEVFAENEVSRIYLNFSDPWPKARHARRRLTSAEFFARYDKILIPDGTVEFKTDNRDLFDFSTEQLETSDIWKMTACTYDLHHDPAMNEGNVMTEYEEKFSSMKHPINKLIAARK</sequence>
<name>A0ABR7ESB1_9FIRM</name>
<dbReference type="InterPro" id="IPR003358">
    <property type="entry name" value="tRNA_(Gua-N-7)_MeTrfase_Trmb"/>
</dbReference>
<keyword evidence="3 7" id="KW-0489">Methyltransferase</keyword>
<dbReference type="PROSITE" id="PS51625">
    <property type="entry name" value="SAM_MT_TRMB"/>
    <property type="match status" value="1"/>
</dbReference>
<feature type="binding site" evidence="7">
    <location>
        <position position="165"/>
    </location>
    <ligand>
        <name>substrate</name>
    </ligand>
</feature>
<dbReference type="NCBIfam" id="TIGR00091">
    <property type="entry name" value="tRNA (guanosine(46)-N7)-methyltransferase TrmB"/>
    <property type="match status" value="1"/>
</dbReference>
<evidence type="ECO:0000256" key="4">
    <source>
        <dbReference type="ARBA" id="ARBA00022679"/>
    </source>
</evidence>
<comment type="catalytic activity">
    <reaction evidence="1 7">
        <text>guanosine(46) in tRNA + S-adenosyl-L-methionine = N(7)-methylguanosine(46) in tRNA + S-adenosyl-L-homocysteine</text>
        <dbReference type="Rhea" id="RHEA:42708"/>
        <dbReference type="Rhea" id="RHEA-COMP:10188"/>
        <dbReference type="Rhea" id="RHEA-COMP:10189"/>
        <dbReference type="ChEBI" id="CHEBI:57856"/>
        <dbReference type="ChEBI" id="CHEBI:59789"/>
        <dbReference type="ChEBI" id="CHEBI:74269"/>
        <dbReference type="ChEBI" id="CHEBI:74480"/>
        <dbReference type="EC" id="2.1.1.33"/>
    </reaction>
</comment>
<protein>
    <recommendedName>
        <fullName evidence="7">tRNA (guanine-N(7)-)-methyltransferase</fullName>
        <ecNumber evidence="7">2.1.1.33</ecNumber>
    </recommendedName>
    <alternativeName>
        <fullName evidence="7">tRNA (guanine(46)-N(7))-methyltransferase</fullName>
    </alternativeName>
    <alternativeName>
        <fullName evidence="7">tRNA(m7G46)-methyltransferase</fullName>
    </alternativeName>
</protein>